<organism evidence="1 2">
    <name type="scientific">Bacillus mycoides (strain KBAB4)</name>
    <name type="common">Bacillus weihenstephanensis</name>
    <dbReference type="NCBI Taxonomy" id="315730"/>
    <lineage>
        <taxon>Bacteria</taxon>
        <taxon>Bacillati</taxon>
        <taxon>Bacillota</taxon>
        <taxon>Bacilli</taxon>
        <taxon>Bacillales</taxon>
        <taxon>Bacillaceae</taxon>
        <taxon>Bacillus</taxon>
        <taxon>Bacillus cereus group</taxon>
    </lineage>
</organism>
<gene>
    <name evidence="1" type="ordered locus">BcerKBAB4_5317</name>
</gene>
<dbReference type="AlphaFoldDB" id="A9VVJ6"/>
<dbReference type="HOGENOM" id="CLU_094947_0_0_9"/>
<evidence type="ECO:0000313" key="1">
    <source>
        <dbReference type="EMBL" id="ABY46811.1"/>
    </source>
</evidence>
<dbReference type="Proteomes" id="UP000002154">
    <property type="component" value="Plasmid pBWB403"/>
</dbReference>
<reference evidence="1 2" key="1">
    <citation type="journal article" date="2008" name="Chem. Biol. Interact.">
        <title>Extending the Bacillus cereus group genomics to putative food-borne pathogens of different toxicity.</title>
        <authorList>
            <person name="Lapidus A."/>
            <person name="Goltsman E."/>
            <person name="Auger S."/>
            <person name="Galleron N."/>
            <person name="Segurens B."/>
            <person name="Dossat C."/>
            <person name="Land M.L."/>
            <person name="Broussolle V."/>
            <person name="Brillard J."/>
            <person name="Guinebretiere M.H."/>
            <person name="Sanchis V."/>
            <person name="Nguen-The C."/>
            <person name="Lereclus D."/>
            <person name="Richardson P."/>
            <person name="Wincker P."/>
            <person name="Weissenbach J."/>
            <person name="Ehrlich S.D."/>
            <person name="Sorokin A."/>
        </authorList>
    </citation>
    <scope>NUCLEOTIDE SEQUENCE [LARGE SCALE GENOMIC DNA]</scope>
    <source>
        <strain evidence="2">KBAB4</strain>
        <plasmid evidence="1 2">pBWB403</plasmid>
    </source>
</reference>
<geneLocation type="plasmid" evidence="1 2">
    <name>pBWB403</name>
</geneLocation>
<dbReference type="KEGG" id="bwe:BcerKBAB4_5317"/>
<dbReference type="EMBL" id="CP000906">
    <property type="protein sequence ID" value="ABY46811.1"/>
    <property type="molecule type" value="Genomic_DNA"/>
</dbReference>
<sequence>MKKGILRFAVADSITDAELLPHYIAIHGLSGEGGRVSNANVPKQYRDVLVQDSVVRADEPRIYAKLDKYIKTFVRQFGEEYEGSTQIKGLYIYSPKTGNGKTTTACALLNEFIVRHYVGSVKRGLQPQQFPAYFFDVNYWNKLYTQFTRHGVPRHIAEKASAEYYGMESIARNAPMLVMDDIGVREDVSDAFRMDLHALINHRNVEELPTIYTSNVPLTELPRIFREERLADRIKDMTIQFTFTGDSKRGAKRK</sequence>
<proteinExistence type="predicted"/>
<keyword evidence="1" id="KW-0614">Plasmid</keyword>
<dbReference type="Gene3D" id="3.40.50.300">
    <property type="entry name" value="P-loop containing nucleotide triphosphate hydrolases"/>
    <property type="match status" value="1"/>
</dbReference>
<protein>
    <submittedName>
        <fullName evidence="1">DNA replication protein</fullName>
    </submittedName>
</protein>
<name>A9VVJ6_BACMK</name>
<dbReference type="InterPro" id="IPR027417">
    <property type="entry name" value="P-loop_NTPase"/>
</dbReference>
<accession>A9VVJ6</accession>
<dbReference type="SUPFAM" id="SSF52540">
    <property type="entry name" value="P-loop containing nucleoside triphosphate hydrolases"/>
    <property type="match status" value="1"/>
</dbReference>
<evidence type="ECO:0000313" key="2">
    <source>
        <dbReference type="Proteomes" id="UP000002154"/>
    </source>
</evidence>